<sequence length="219" mass="25199">MLFFSSLSLFYLTSPSPIFFPSGVLHKVREEETSKKKRRLLEKKKKVRRRLVFAVVMDIELVVVAIYTRRRHPCCRFSDPSLLVSVFTVVATTTACHHTGHLSLFQSLSLFLYVDKAEELGGGGDVGALVVMGLQRRRKKTIMTLRPRDVEETHSDLSWFRIKLSRNPPHLSFFNVFFFYKTTNPMREEAAGCQITIHDTGREKGSSLTDHDLRRQPLL</sequence>
<reference evidence="1" key="1">
    <citation type="submission" date="2021-01" db="EMBL/GenBank/DDBJ databases">
        <authorList>
            <consortium name="Genoscope - CEA"/>
            <person name="William W."/>
        </authorList>
    </citation>
    <scope>NUCLEOTIDE SEQUENCE</scope>
</reference>
<dbReference type="EMBL" id="HG994372">
    <property type="protein sequence ID" value="CAF2105695.1"/>
    <property type="molecule type" value="Genomic_DNA"/>
</dbReference>
<organism evidence="1">
    <name type="scientific">Brassica napus</name>
    <name type="common">Rape</name>
    <dbReference type="NCBI Taxonomy" id="3708"/>
    <lineage>
        <taxon>Eukaryota</taxon>
        <taxon>Viridiplantae</taxon>
        <taxon>Streptophyta</taxon>
        <taxon>Embryophyta</taxon>
        <taxon>Tracheophyta</taxon>
        <taxon>Spermatophyta</taxon>
        <taxon>Magnoliopsida</taxon>
        <taxon>eudicotyledons</taxon>
        <taxon>Gunneridae</taxon>
        <taxon>Pentapetalae</taxon>
        <taxon>rosids</taxon>
        <taxon>malvids</taxon>
        <taxon>Brassicales</taxon>
        <taxon>Brassicaceae</taxon>
        <taxon>Brassiceae</taxon>
        <taxon>Brassica</taxon>
    </lineage>
</organism>
<name>A0A816TUX7_BRANA</name>
<evidence type="ECO:0000313" key="1">
    <source>
        <dbReference type="EMBL" id="CAF2105695.1"/>
    </source>
</evidence>
<protein>
    <submittedName>
        <fullName evidence="1">(rape) hypothetical protein</fullName>
    </submittedName>
</protein>
<accession>A0A816TUX7</accession>
<gene>
    <name evidence="1" type="ORF">DARMORV10_C08P03260.1</name>
</gene>
<dbReference type="AlphaFoldDB" id="A0A816TUX7"/>
<dbReference type="Proteomes" id="UP001295469">
    <property type="component" value="Chromosome C08"/>
</dbReference>
<proteinExistence type="predicted"/>